<dbReference type="PANTHER" id="PTHR22946:SF8">
    <property type="entry name" value="ACETYL XYLAN ESTERASE DOMAIN-CONTAINING PROTEIN"/>
    <property type="match status" value="1"/>
</dbReference>
<comment type="caution">
    <text evidence="1">The sequence shown here is derived from an EMBL/GenBank/DDBJ whole genome shotgun (WGS) entry which is preliminary data.</text>
</comment>
<dbReference type="InterPro" id="IPR050261">
    <property type="entry name" value="FrsA_esterase"/>
</dbReference>
<evidence type="ECO:0000313" key="1">
    <source>
        <dbReference type="EMBL" id="OQB71946.1"/>
    </source>
</evidence>
<dbReference type="SUPFAM" id="SSF53474">
    <property type="entry name" value="alpha/beta-Hydrolases"/>
    <property type="match status" value="1"/>
</dbReference>
<protein>
    <submittedName>
        <fullName evidence="1">Abhydrolase family protein</fullName>
    </submittedName>
</protein>
<sequence>MKNDYRHMMLDYFIKRMRKMNEERETVLKEIKSQKDALKYQEKVRSTIKKAFSPLPEKTPLNPKITGTVKRKNYRIEKIIFESRPECLVTSNLYIPEKFDPPFPAVIGTCGHSINGKAAPKYQEFCQRLVHNGFLVLIYDPFNQGERDQYTRLPKNSLLKRGCCAAHNMMGKQMQIIDEFFGTWRLWDGIRALDYILQRPEADKKFIGVTGNSGGGTMTTWLWPNEKRFTVAAPSCFISPFRYNIENEMPQDIEQCPPEIFNNYIEISDFFIARAPDPVILLGQNYDYFDIRGFKEIYEQVKRFYEIFGAQQNLAYFIGNNPHGYYSDAQKAMVSFFCKIAEKQIVCEDPEIKIENEDTLFATKNGSVISSGSKPVYKIIGEIADKINQSRKKMSEDELKKQIKKLLKIPETKVPYYRVLRPQIIKKEIIARYAIETEPGIWVILKNKSERPDFIYNLEVEKEINLCIPNISSEDEILKRRKFLPGCQEYFIDVRGIGESMPEEKKNFFRPYGYDFMIDRCFYMFGESYLGKRIYDTLSVIELLKSKGCEKINLYGNYQGAIIGIFVAFLSDVISKVYLEKLLDSFSALSRKISTGVPSSNLPKGILKITDIPEIIDAVKKKKELIIL</sequence>
<dbReference type="PANTHER" id="PTHR22946">
    <property type="entry name" value="DIENELACTONE HYDROLASE DOMAIN-CONTAINING PROTEIN-RELATED"/>
    <property type="match status" value="1"/>
</dbReference>
<dbReference type="InterPro" id="IPR025890">
    <property type="entry name" value="Abhydrolase_bac"/>
</dbReference>
<name>A0A1V6C4Z4_UNCT6</name>
<dbReference type="EMBL" id="MWDQ01000146">
    <property type="protein sequence ID" value="OQB71946.1"/>
    <property type="molecule type" value="Genomic_DNA"/>
</dbReference>
<dbReference type="Proteomes" id="UP000485562">
    <property type="component" value="Unassembled WGS sequence"/>
</dbReference>
<dbReference type="InterPro" id="IPR029058">
    <property type="entry name" value="AB_hydrolase_fold"/>
</dbReference>
<dbReference type="Pfam" id="PF12715">
    <property type="entry name" value="Abhydrolase_7"/>
    <property type="match status" value="1"/>
</dbReference>
<gene>
    <name evidence="1" type="ORF">BWX89_01505</name>
</gene>
<dbReference type="Gene3D" id="3.40.50.1820">
    <property type="entry name" value="alpha/beta hydrolase"/>
    <property type="match status" value="2"/>
</dbReference>
<dbReference type="AlphaFoldDB" id="A0A1V6C4Z4"/>
<accession>A0A1V6C4Z4</accession>
<reference evidence="1" key="1">
    <citation type="submission" date="2017-02" db="EMBL/GenBank/DDBJ databases">
        <title>Delving into the versatile metabolic prowess of the omnipresent phylum Bacteroidetes.</title>
        <authorList>
            <person name="Nobu M.K."/>
            <person name="Mei R."/>
            <person name="Narihiro T."/>
            <person name="Kuroda K."/>
            <person name="Liu W.-T."/>
        </authorList>
    </citation>
    <scope>NUCLEOTIDE SEQUENCE</scope>
    <source>
        <strain evidence="1">ADurb.Bin131</strain>
    </source>
</reference>
<organism evidence="1">
    <name type="scientific">candidate division TA06 bacterium ADurb.Bin131</name>
    <dbReference type="NCBI Taxonomy" id="1852827"/>
    <lineage>
        <taxon>Bacteria</taxon>
        <taxon>Bacteria division TA06</taxon>
    </lineage>
</organism>
<proteinExistence type="predicted"/>